<reference evidence="2 3" key="1">
    <citation type="submission" date="2023-01" db="EMBL/GenBank/DDBJ databases">
        <title>Analysis of 21 Apiospora genomes using comparative genomics revels a genus with tremendous synthesis potential of carbohydrate active enzymes and secondary metabolites.</title>
        <authorList>
            <person name="Sorensen T."/>
        </authorList>
    </citation>
    <scope>NUCLEOTIDE SEQUENCE [LARGE SCALE GENOMIC DNA]</scope>
    <source>
        <strain evidence="2 3">CBS 114990</strain>
    </source>
</reference>
<organism evidence="2 3">
    <name type="scientific">Apiospora hydei</name>
    <dbReference type="NCBI Taxonomy" id="1337664"/>
    <lineage>
        <taxon>Eukaryota</taxon>
        <taxon>Fungi</taxon>
        <taxon>Dikarya</taxon>
        <taxon>Ascomycota</taxon>
        <taxon>Pezizomycotina</taxon>
        <taxon>Sordariomycetes</taxon>
        <taxon>Xylariomycetidae</taxon>
        <taxon>Amphisphaeriales</taxon>
        <taxon>Apiosporaceae</taxon>
        <taxon>Apiospora</taxon>
    </lineage>
</organism>
<proteinExistence type="predicted"/>
<comment type="caution">
    <text evidence="2">The sequence shown here is derived from an EMBL/GenBank/DDBJ whole genome shotgun (WGS) entry which is preliminary data.</text>
</comment>
<feature type="region of interest" description="Disordered" evidence="1">
    <location>
        <begin position="264"/>
        <end position="345"/>
    </location>
</feature>
<gene>
    <name evidence="2" type="ORF">PG997_004971</name>
</gene>
<dbReference type="GeneID" id="92042346"/>
<protein>
    <submittedName>
        <fullName evidence="2">Uncharacterized protein</fullName>
    </submittedName>
</protein>
<feature type="compositionally biased region" description="Acidic residues" evidence="1">
    <location>
        <begin position="290"/>
        <end position="313"/>
    </location>
</feature>
<evidence type="ECO:0000313" key="3">
    <source>
        <dbReference type="Proteomes" id="UP001433268"/>
    </source>
</evidence>
<keyword evidence="3" id="KW-1185">Reference proteome</keyword>
<feature type="compositionally biased region" description="Polar residues" evidence="1">
    <location>
        <begin position="314"/>
        <end position="329"/>
    </location>
</feature>
<evidence type="ECO:0000256" key="1">
    <source>
        <dbReference type="SAM" id="MobiDB-lite"/>
    </source>
</evidence>
<dbReference type="RefSeq" id="XP_066672904.1">
    <property type="nucleotide sequence ID" value="XM_066809286.1"/>
</dbReference>
<feature type="compositionally biased region" description="Basic and acidic residues" evidence="1">
    <location>
        <begin position="330"/>
        <end position="339"/>
    </location>
</feature>
<feature type="compositionally biased region" description="Acidic residues" evidence="1">
    <location>
        <begin position="264"/>
        <end position="281"/>
    </location>
</feature>
<sequence>MVTGDLLVVRCHRRYYVTFYNADTSLCYPIGSKVVRSVPTDPDEYHEWLKRERAGFAAMEANLEVKVYEQDDEHFIPDHSDLKKLQQIPSELPLLSRYQADNVYIMDLDREVLTINYGIHWKLANIPRQDNLWARAGVASVFMNKPTISLDLCPEEHMASLALELPVYNPVIGYETRIVRPRTAIHGARKAFHTHVLATLLVEYKDQIVAFGREWSPDSFPFRELTFAILSIARGDVQFYFNPPQQCSCAYCTARDCDWDHSLDEEEDEDEHISDIEDSSDNDYSPNNDESSDNEDLPDDAPGDDSQDDENPSDNECSSAMDYSSNNESPSDHEDRSRPGDPNWEQISFNFGSMYHRPGQAPGASPLMTRYWLGDVLINLTLVVDGNALTNAVAYGTGLGRTHFQLVIMSLFDVTLAEVSTTDGQVFVRATENLSLSPLRPQYCMSTHPRERPELKPGMSAKQESGETIMRANCTGTNRRMRTYFPGLAALINFFDAAEDRRLACRSTLWDMVLDYVDYDTFRACKDVSQALRASCLRKFRLDENTRLVAGPFVRRWDHHHLDRMLSFNIENMQTGEVRPVKRAPLIGGGDRSVVAMDVSIDFASLQAPCEMRAEDDSDGDN</sequence>
<accession>A0ABR1X3P7</accession>
<name>A0ABR1X3P7_9PEZI</name>
<evidence type="ECO:0000313" key="2">
    <source>
        <dbReference type="EMBL" id="KAK8090010.1"/>
    </source>
</evidence>
<dbReference type="EMBL" id="JAQQWN010000004">
    <property type="protein sequence ID" value="KAK8090010.1"/>
    <property type="molecule type" value="Genomic_DNA"/>
</dbReference>
<dbReference type="Proteomes" id="UP001433268">
    <property type="component" value="Unassembled WGS sequence"/>
</dbReference>